<reference evidence="2" key="1">
    <citation type="submission" date="2018-05" db="EMBL/GenBank/DDBJ databases">
        <title>Draft genome of Mucuna pruriens seed.</title>
        <authorList>
            <person name="Nnadi N.E."/>
            <person name="Vos R."/>
            <person name="Hasami M.H."/>
            <person name="Devisetty U.K."/>
            <person name="Aguiy J.C."/>
        </authorList>
    </citation>
    <scope>NUCLEOTIDE SEQUENCE [LARGE SCALE GENOMIC DNA]</scope>
    <source>
        <strain evidence="2">JCA_2017</strain>
    </source>
</reference>
<sequence>MDNDSSWDESTLISEEDSSNDCSPDEGDLLMREKERAKKIQRKEKKKNGTGCPKEKNRIECPKDKNRIENPKERNGIKCPKKSEENESVEDKEGLIASRREITGRIQVVNAFGSENPAQEIIKSRQSLDDEVSGHNADTTFRSIDDGKRSLGLWTNSASLDAFNVIRRIQHLWTMSFGETTLGFVWTILEPFGCYMPFNGLLWTLGPLDDLYGQWNPLDD</sequence>
<proteinExistence type="predicted"/>
<keyword evidence="3" id="KW-1185">Reference proteome</keyword>
<feature type="compositionally biased region" description="Basic and acidic residues" evidence="1">
    <location>
        <begin position="29"/>
        <end position="38"/>
    </location>
</feature>
<feature type="non-terminal residue" evidence="2">
    <location>
        <position position="1"/>
    </location>
</feature>
<protein>
    <submittedName>
        <fullName evidence="2">Uncharacterized protein</fullName>
    </submittedName>
</protein>
<dbReference type="Proteomes" id="UP000257109">
    <property type="component" value="Unassembled WGS sequence"/>
</dbReference>
<name>A0A371G084_MUCPR</name>
<organism evidence="2 3">
    <name type="scientific">Mucuna pruriens</name>
    <name type="common">Velvet bean</name>
    <name type="synonym">Dolichos pruriens</name>
    <dbReference type="NCBI Taxonomy" id="157652"/>
    <lineage>
        <taxon>Eukaryota</taxon>
        <taxon>Viridiplantae</taxon>
        <taxon>Streptophyta</taxon>
        <taxon>Embryophyta</taxon>
        <taxon>Tracheophyta</taxon>
        <taxon>Spermatophyta</taxon>
        <taxon>Magnoliopsida</taxon>
        <taxon>eudicotyledons</taxon>
        <taxon>Gunneridae</taxon>
        <taxon>Pentapetalae</taxon>
        <taxon>rosids</taxon>
        <taxon>fabids</taxon>
        <taxon>Fabales</taxon>
        <taxon>Fabaceae</taxon>
        <taxon>Papilionoideae</taxon>
        <taxon>50 kb inversion clade</taxon>
        <taxon>NPAAA clade</taxon>
        <taxon>indigoferoid/millettioid clade</taxon>
        <taxon>Phaseoleae</taxon>
        <taxon>Mucuna</taxon>
    </lineage>
</organism>
<feature type="compositionally biased region" description="Acidic residues" evidence="1">
    <location>
        <begin position="14"/>
        <end position="28"/>
    </location>
</feature>
<dbReference type="EMBL" id="QJKJ01007191">
    <property type="protein sequence ID" value="RDX83967.1"/>
    <property type="molecule type" value="Genomic_DNA"/>
</dbReference>
<accession>A0A371G084</accession>
<feature type="compositionally biased region" description="Basic residues" evidence="1">
    <location>
        <begin position="39"/>
        <end position="48"/>
    </location>
</feature>
<comment type="caution">
    <text evidence="2">The sequence shown here is derived from an EMBL/GenBank/DDBJ whole genome shotgun (WGS) entry which is preliminary data.</text>
</comment>
<feature type="region of interest" description="Disordered" evidence="1">
    <location>
        <begin position="1"/>
        <end position="92"/>
    </location>
</feature>
<evidence type="ECO:0000313" key="2">
    <source>
        <dbReference type="EMBL" id="RDX83967.1"/>
    </source>
</evidence>
<feature type="compositionally biased region" description="Basic and acidic residues" evidence="1">
    <location>
        <begin position="53"/>
        <end position="92"/>
    </location>
</feature>
<evidence type="ECO:0000313" key="3">
    <source>
        <dbReference type="Proteomes" id="UP000257109"/>
    </source>
</evidence>
<evidence type="ECO:0000256" key="1">
    <source>
        <dbReference type="SAM" id="MobiDB-lite"/>
    </source>
</evidence>
<gene>
    <name evidence="2" type="ORF">CR513_35048</name>
</gene>
<dbReference type="AlphaFoldDB" id="A0A371G084"/>